<evidence type="ECO:0000313" key="4">
    <source>
        <dbReference type="Proteomes" id="UP000250266"/>
    </source>
</evidence>
<feature type="compositionally biased region" description="Basic and acidic residues" evidence="1">
    <location>
        <begin position="50"/>
        <end position="65"/>
    </location>
</feature>
<reference evidence="3 4" key="1">
    <citation type="journal article" date="2016" name="Nat. Commun.">
        <title>Ectomycorrhizal ecology is imprinted in the genome of the dominant symbiotic fungus Cenococcum geophilum.</title>
        <authorList>
            <consortium name="DOE Joint Genome Institute"/>
            <person name="Peter M."/>
            <person name="Kohler A."/>
            <person name="Ohm R.A."/>
            <person name="Kuo A."/>
            <person name="Krutzmann J."/>
            <person name="Morin E."/>
            <person name="Arend M."/>
            <person name="Barry K.W."/>
            <person name="Binder M."/>
            <person name="Choi C."/>
            <person name="Clum A."/>
            <person name="Copeland A."/>
            <person name="Grisel N."/>
            <person name="Haridas S."/>
            <person name="Kipfer T."/>
            <person name="LaButti K."/>
            <person name="Lindquist E."/>
            <person name="Lipzen A."/>
            <person name="Maire R."/>
            <person name="Meier B."/>
            <person name="Mihaltcheva S."/>
            <person name="Molinier V."/>
            <person name="Murat C."/>
            <person name="Poggeler S."/>
            <person name="Quandt C.A."/>
            <person name="Sperisen C."/>
            <person name="Tritt A."/>
            <person name="Tisserant E."/>
            <person name="Crous P.W."/>
            <person name="Henrissat B."/>
            <person name="Nehls U."/>
            <person name="Egli S."/>
            <person name="Spatafora J.W."/>
            <person name="Grigoriev I.V."/>
            <person name="Martin F.M."/>
        </authorList>
    </citation>
    <scope>NUCLEOTIDE SEQUENCE [LARGE SCALE GENOMIC DNA]</scope>
    <source>
        <strain evidence="3 4">CBS 459.81</strain>
    </source>
</reference>
<dbReference type="PANTHER" id="PTHR35041">
    <property type="entry name" value="MEDIATOR OF RNA POLYMERASE II TRANSCRIPTION SUBUNIT 1"/>
    <property type="match status" value="1"/>
</dbReference>
<dbReference type="OrthoDB" id="5340195at2759"/>
<feature type="transmembrane region" description="Helical" evidence="2">
    <location>
        <begin position="156"/>
        <end position="176"/>
    </location>
</feature>
<protein>
    <submittedName>
        <fullName evidence="3">Uncharacterized protein</fullName>
    </submittedName>
</protein>
<evidence type="ECO:0000256" key="2">
    <source>
        <dbReference type="SAM" id="Phobius"/>
    </source>
</evidence>
<feature type="compositionally biased region" description="Basic and acidic residues" evidence="1">
    <location>
        <begin position="779"/>
        <end position="795"/>
    </location>
</feature>
<feature type="transmembrane region" description="Helical" evidence="2">
    <location>
        <begin position="663"/>
        <end position="685"/>
    </location>
</feature>
<accession>A0A8E2EGT8</accession>
<evidence type="ECO:0000313" key="3">
    <source>
        <dbReference type="EMBL" id="OCK83676.1"/>
    </source>
</evidence>
<gene>
    <name evidence="3" type="ORF">K432DRAFT_401814</name>
</gene>
<evidence type="ECO:0000256" key="1">
    <source>
        <dbReference type="SAM" id="MobiDB-lite"/>
    </source>
</evidence>
<keyword evidence="4" id="KW-1185">Reference proteome</keyword>
<dbReference type="Proteomes" id="UP000250266">
    <property type="component" value="Unassembled WGS sequence"/>
</dbReference>
<feature type="region of interest" description="Disordered" evidence="1">
    <location>
        <begin position="779"/>
        <end position="802"/>
    </location>
</feature>
<feature type="transmembrane region" description="Helical" evidence="2">
    <location>
        <begin position="261"/>
        <end position="283"/>
    </location>
</feature>
<feature type="region of interest" description="Disordered" evidence="1">
    <location>
        <begin position="1"/>
        <end position="134"/>
    </location>
</feature>
<proteinExistence type="predicted"/>
<organism evidence="3 4">
    <name type="scientific">Lepidopterella palustris CBS 459.81</name>
    <dbReference type="NCBI Taxonomy" id="1314670"/>
    <lineage>
        <taxon>Eukaryota</taxon>
        <taxon>Fungi</taxon>
        <taxon>Dikarya</taxon>
        <taxon>Ascomycota</taxon>
        <taxon>Pezizomycotina</taxon>
        <taxon>Dothideomycetes</taxon>
        <taxon>Pleosporomycetidae</taxon>
        <taxon>Mytilinidiales</taxon>
        <taxon>Argynnaceae</taxon>
        <taxon>Lepidopterella</taxon>
    </lineage>
</organism>
<feature type="compositionally biased region" description="Polar residues" evidence="1">
    <location>
        <begin position="119"/>
        <end position="132"/>
    </location>
</feature>
<name>A0A8E2EGT8_9PEZI</name>
<dbReference type="EMBL" id="KV744855">
    <property type="protein sequence ID" value="OCK83676.1"/>
    <property type="molecule type" value="Genomic_DNA"/>
</dbReference>
<dbReference type="AlphaFoldDB" id="A0A8E2EGT8"/>
<keyword evidence="2" id="KW-1133">Transmembrane helix</keyword>
<dbReference type="PANTHER" id="PTHR35041:SF3">
    <property type="entry name" value="FORMYLMETHIONINE DEFORMYLASE-LIKE PROTEIN"/>
    <property type="match status" value="1"/>
</dbReference>
<keyword evidence="2" id="KW-0472">Membrane</keyword>
<keyword evidence="2" id="KW-0812">Transmembrane</keyword>
<feature type="transmembrane region" description="Helical" evidence="2">
    <location>
        <begin position="196"/>
        <end position="219"/>
    </location>
</feature>
<sequence>MAPRNPRFQDFSAVSPDETPQRYDPFDPPLDPLEMQSFTRPSFEAGILEEGPREPSPDVHVRRNESQSSFVSSLHGEGRTNTGYSPVPRTYSETSANTGYPPIPQSHSMGRLPPRKSMGGTSVHTVGSTLTPFKTADPDTQALVERRAGEIAQWTIHWQTPAVIVVLFVAGVMGAVGHHLFYQHLDGKPAEDQLKMIRYGTALAFFTKATLVGSVVMCYRQRIWHTFRKRAMTIHAIDGLFSATEDPTQFINMEMVRNAKLASFMAVASWLIPIAAVLSPGSLTSEVMTSTNDTHCPTVASLNFSHESTFNFRNESLYAGSSLIYYNSTDITATQPGWFDYFDQPSKNARRLTITSAYLQKPVQDIGASNKSCDVGWNCTYSINFEGPGYNCLEVANSSNPNAQGLIDMGAPINITSLAPQGSFIYQSSVDIGEYADPQTPTNDKGEPAEGPPYPDLLGVFQSEPALWIGYSINTSKPYDPSSPYYAQWGAVHEPKVFKCLHYHTNYTALLRYVDAIQNVTIANRTFIAPIVDTVIMATPGDPENPTITPYTNFVRPNTDVGKYKLTAAYHAMGSLLRNFLRGEISYESKFPVTKSDISETRLIDSRTSYPVQDLMAQVQSVYEDMILTLLSEPHMIVASTDSVPCMKSRSVIVFAYHAEGLWIGYAIVVAFAFAFLIVGAWSIYQNGVASDTQFSRIMVTTRNPTIDRLSVGACLGGDPFPPELRKTKLRFGVLLEEESREGFPGKVEHCTFGTRGETKEIQKYGTYAGLKKWRGERGDVEEKEGLLRDEEKVGMGDGGGG</sequence>